<dbReference type="InterPro" id="IPR047057">
    <property type="entry name" value="MerR_fam"/>
</dbReference>
<dbReference type="SUPFAM" id="SSF46955">
    <property type="entry name" value="Putative DNA-binding domain"/>
    <property type="match status" value="1"/>
</dbReference>
<proteinExistence type="predicted"/>
<dbReference type="PANTHER" id="PTHR30204:SF98">
    <property type="entry name" value="HTH-TYPE TRANSCRIPTIONAL REGULATOR ADHR"/>
    <property type="match status" value="1"/>
</dbReference>
<accession>A0A329QZZ7</accession>
<reference evidence="3 4" key="1">
    <citation type="submission" date="2018-06" db="EMBL/GenBank/DDBJ databases">
        <title>Phytoactinopolyspora halophila sp. nov., a novel halophilic actinomycete isolated from a saline soil in China.</title>
        <authorList>
            <person name="Tang S.-K."/>
        </authorList>
    </citation>
    <scope>NUCLEOTIDE SEQUENCE [LARGE SCALE GENOMIC DNA]</scope>
    <source>
        <strain evidence="3 4">YIM 96934</strain>
    </source>
</reference>
<dbReference type="Gene3D" id="1.10.1660.10">
    <property type="match status" value="1"/>
</dbReference>
<dbReference type="GO" id="GO:0003700">
    <property type="term" value="F:DNA-binding transcription factor activity"/>
    <property type="evidence" value="ECO:0007669"/>
    <property type="project" value="InterPro"/>
</dbReference>
<dbReference type="AlphaFoldDB" id="A0A329QZZ7"/>
<dbReference type="Pfam" id="PF13411">
    <property type="entry name" value="MerR_1"/>
    <property type="match status" value="1"/>
</dbReference>
<protein>
    <submittedName>
        <fullName evidence="3">MerR family transcriptional regulator</fullName>
    </submittedName>
</protein>
<dbReference type="InterPro" id="IPR009061">
    <property type="entry name" value="DNA-bd_dom_put_sf"/>
</dbReference>
<evidence type="ECO:0000313" key="4">
    <source>
        <dbReference type="Proteomes" id="UP000250462"/>
    </source>
</evidence>
<evidence type="ECO:0000259" key="2">
    <source>
        <dbReference type="PROSITE" id="PS50937"/>
    </source>
</evidence>
<dbReference type="PROSITE" id="PS50937">
    <property type="entry name" value="HTH_MERR_2"/>
    <property type="match status" value="1"/>
</dbReference>
<name>A0A329QZZ7_9ACTN</name>
<gene>
    <name evidence="3" type="ORF">DPM12_02995</name>
</gene>
<dbReference type="PRINTS" id="PR00040">
    <property type="entry name" value="HTHMERR"/>
</dbReference>
<keyword evidence="1" id="KW-0238">DNA-binding</keyword>
<dbReference type="SMART" id="SM00422">
    <property type="entry name" value="HTH_MERR"/>
    <property type="match status" value="1"/>
</dbReference>
<dbReference type="PROSITE" id="PS00552">
    <property type="entry name" value="HTH_MERR_1"/>
    <property type="match status" value="1"/>
</dbReference>
<dbReference type="PANTHER" id="PTHR30204">
    <property type="entry name" value="REDOX-CYCLING DRUG-SENSING TRANSCRIPTIONAL ACTIVATOR SOXR"/>
    <property type="match status" value="1"/>
</dbReference>
<dbReference type="Proteomes" id="UP000250462">
    <property type="component" value="Unassembled WGS sequence"/>
</dbReference>
<keyword evidence="4" id="KW-1185">Reference proteome</keyword>
<dbReference type="CDD" id="cd01109">
    <property type="entry name" value="HTH_YyaN"/>
    <property type="match status" value="1"/>
</dbReference>
<feature type="domain" description="HTH merR-type" evidence="2">
    <location>
        <begin position="23"/>
        <end position="88"/>
    </location>
</feature>
<dbReference type="EMBL" id="QMIG01000002">
    <property type="protein sequence ID" value="RAW17837.1"/>
    <property type="molecule type" value="Genomic_DNA"/>
</dbReference>
<organism evidence="3 4">
    <name type="scientific">Phytoactinopolyspora halophila</name>
    <dbReference type="NCBI Taxonomy" id="1981511"/>
    <lineage>
        <taxon>Bacteria</taxon>
        <taxon>Bacillati</taxon>
        <taxon>Actinomycetota</taxon>
        <taxon>Actinomycetes</taxon>
        <taxon>Jiangellales</taxon>
        <taxon>Jiangellaceae</taxon>
        <taxon>Phytoactinopolyspora</taxon>
    </lineage>
</organism>
<dbReference type="GO" id="GO:0003677">
    <property type="term" value="F:DNA binding"/>
    <property type="evidence" value="ECO:0007669"/>
    <property type="project" value="UniProtKB-KW"/>
</dbReference>
<evidence type="ECO:0000313" key="3">
    <source>
        <dbReference type="EMBL" id="RAW17837.1"/>
    </source>
</evidence>
<comment type="caution">
    <text evidence="3">The sequence shown here is derived from an EMBL/GenBank/DDBJ whole genome shotgun (WGS) entry which is preliminary data.</text>
</comment>
<dbReference type="InterPro" id="IPR000551">
    <property type="entry name" value="MerR-type_HTH_dom"/>
</dbReference>
<sequence>MSVRIIDDAQSTDDGEVQKIRGISDVAQETGLSTHTLRYYERIGLLRIQRDHAGHRVYFPEDLRRIAFITRLRQTDMPIREIQRYFELVDQGPASEPERLNLLLRHREAVQAQLVTLQSALEAIDTKIELYGGSGQP</sequence>
<evidence type="ECO:0000256" key="1">
    <source>
        <dbReference type="ARBA" id="ARBA00023125"/>
    </source>
</evidence>